<comment type="caution">
    <text evidence="3">The sequence shown here is derived from an EMBL/GenBank/DDBJ whole genome shotgun (WGS) entry which is preliminary data.</text>
</comment>
<keyword evidence="4" id="KW-1185">Reference proteome</keyword>
<feature type="chain" id="PRO_5012715544" description="DUF4440 domain-containing protein" evidence="1">
    <location>
        <begin position="22"/>
        <end position="142"/>
    </location>
</feature>
<dbReference type="RefSeq" id="WP_088331858.1">
    <property type="nucleotide sequence ID" value="NZ_NBBJ01000001.1"/>
</dbReference>
<accession>A0A245ZRD9</accession>
<organism evidence="3 4">
    <name type="scientific">Sphingomonas mucosissima</name>
    <dbReference type="NCBI Taxonomy" id="370959"/>
    <lineage>
        <taxon>Bacteria</taxon>
        <taxon>Pseudomonadati</taxon>
        <taxon>Pseudomonadota</taxon>
        <taxon>Alphaproteobacteria</taxon>
        <taxon>Sphingomonadales</taxon>
        <taxon>Sphingomonadaceae</taxon>
        <taxon>Sphingomonas</taxon>
    </lineage>
</organism>
<dbReference type="Gene3D" id="3.10.450.50">
    <property type="match status" value="1"/>
</dbReference>
<evidence type="ECO:0000313" key="4">
    <source>
        <dbReference type="Proteomes" id="UP000197783"/>
    </source>
</evidence>
<dbReference type="Proteomes" id="UP000197783">
    <property type="component" value="Unassembled WGS sequence"/>
</dbReference>
<dbReference type="SUPFAM" id="SSF54427">
    <property type="entry name" value="NTF2-like"/>
    <property type="match status" value="1"/>
</dbReference>
<evidence type="ECO:0000259" key="2">
    <source>
        <dbReference type="Pfam" id="PF14534"/>
    </source>
</evidence>
<keyword evidence="1" id="KW-0732">Signal</keyword>
<evidence type="ECO:0000313" key="3">
    <source>
        <dbReference type="EMBL" id="OWK32318.1"/>
    </source>
</evidence>
<dbReference type="InterPro" id="IPR027843">
    <property type="entry name" value="DUF4440"/>
</dbReference>
<dbReference type="Pfam" id="PF14534">
    <property type="entry name" value="DUF4440"/>
    <property type="match status" value="1"/>
</dbReference>
<evidence type="ECO:0000256" key="1">
    <source>
        <dbReference type="SAM" id="SignalP"/>
    </source>
</evidence>
<protein>
    <recommendedName>
        <fullName evidence="2">DUF4440 domain-containing protein</fullName>
    </recommendedName>
</protein>
<dbReference type="OrthoDB" id="120856at2"/>
<gene>
    <name evidence="3" type="ORF">SPMU_06410</name>
</gene>
<dbReference type="EMBL" id="NBBJ01000001">
    <property type="protein sequence ID" value="OWK32318.1"/>
    <property type="molecule type" value="Genomic_DNA"/>
</dbReference>
<feature type="domain" description="DUF4440" evidence="2">
    <location>
        <begin position="34"/>
        <end position="136"/>
    </location>
</feature>
<dbReference type="NCBIfam" id="TIGR02246">
    <property type="entry name" value="SgcJ/EcaC family oxidoreductase"/>
    <property type="match status" value="1"/>
</dbReference>
<reference evidence="3 4" key="1">
    <citation type="submission" date="2017-03" db="EMBL/GenBank/DDBJ databases">
        <title>Genome sequence of Sphingomonas mucosissima DSM 17494.</title>
        <authorList>
            <person name="Poehlein A."/>
            <person name="Wuebbeler J.H."/>
            <person name="Steinbuechel A."/>
            <person name="Daniel R."/>
        </authorList>
    </citation>
    <scope>NUCLEOTIDE SEQUENCE [LARGE SCALE GENOMIC DNA]</scope>
    <source>
        <strain evidence="3 4">DSM 17494</strain>
    </source>
</reference>
<proteinExistence type="predicted"/>
<dbReference type="AlphaFoldDB" id="A0A245ZRD9"/>
<dbReference type="InterPro" id="IPR032710">
    <property type="entry name" value="NTF2-like_dom_sf"/>
</dbReference>
<sequence>MIGALLAPVAIAAAASSTPQAASPVAAIEAEMAASAAGWNAGSLERFMAVYADDAVYASGKELARGKAAIAARYAKSFADGANSRGRLSFQPVAWRTISNVHMLLVARWTLAPADGSAQSGLTTLLFERRKEGWRIIADHSS</sequence>
<name>A0A245ZRD9_9SPHN</name>
<feature type="signal peptide" evidence="1">
    <location>
        <begin position="1"/>
        <end position="21"/>
    </location>
</feature>
<dbReference type="InterPro" id="IPR011944">
    <property type="entry name" value="Steroid_delta5-4_isomerase"/>
</dbReference>